<evidence type="ECO:0000313" key="2">
    <source>
        <dbReference type="EMBL" id="GAA3522292.1"/>
    </source>
</evidence>
<dbReference type="GO" id="GO:0016787">
    <property type="term" value="F:hydrolase activity"/>
    <property type="evidence" value="ECO:0007669"/>
    <property type="project" value="UniProtKB-KW"/>
</dbReference>
<evidence type="ECO:0000259" key="1">
    <source>
        <dbReference type="SMART" id="SM00796"/>
    </source>
</evidence>
<feature type="domain" description="Carboxyltransferase" evidence="1">
    <location>
        <begin position="1"/>
        <end position="199"/>
    </location>
</feature>
<organism evidence="2 3">
    <name type="scientific">Nocardioides daeguensis</name>
    <dbReference type="NCBI Taxonomy" id="908359"/>
    <lineage>
        <taxon>Bacteria</taxon>
        <taxon>Bacillati</taxon>
        <taxon>Actinomycetota</taxon>
        <taxon>Actinomycetes</taxon>
        <taxon>Propionibacteriales</taxon>
        <taxon>Nocardioidaceae</taxon>
        <taxon>Nocardioides</taxon>
    </lineage>
</organism>
<evidence type="ECO:0000313" key="3">
    <source>
        <dbReference type="Proteomes" id="UP001500301"/>
    </source>
</evidence>
<dbReference type="RefSeq" id="WP_218232621.1">
    <property type="nucleotide sequence ID" value="NZ_BAABBB010000004.1"/>
</dbReference>
<dbReference type="InterPro" id="IPR003833">
    <property type="entry name" value="CT_C_D"/>
</dbReference>
<reference evidence="3" key="1">
    <citation type="journal article" date="2019" name="Int. J. Syst. Evol. Microbiol.">
        <title>The Global Catalogue of Microorganisms (GCM) 10K type strain sequencing project: providing services to taxonomists for standard genome sequencing and annotation.</title>
        <authorList>
            <consortium name="The Broad Institute Genomics Platform"/>
            <consortium name="The Broad Institute Genome Sequencing Center for Infectious Disease"/>
            <person name="Wu L."/>
            <person name="Ma J."/>
        </authorList>
    </citation>
    <scope>NUCLEOTIDE SEQUENCE [LARGE SCALE GENOMIC DNA]</scope>
    <source>
        <strain evidence="3">JCM 17460</strain>
    </source>
</reference>
<keyword evidence="3" id="KW-1185">Reference proteome</keyword>
<comment type="caution">
    <text evidence="2">The sequence shown here is derived from an EMBL/GenBank/DDBJ whole genome shotgun (WGS) entry which is preliminary data.</text>
</comment>
<dbReference type="InterPro" id="IPR010016">
    <property type="entry name" value="PxpB"/>
</dbReference>
<keyword evidence="2" id="KW-0378">Hydrolase</keyword>
<dbReference type="PANTHER" id="PTHR34698:SF2">
    <property type="entry name" value="5-OXOPROLINASE SUBUNIT B"/>
    <property type="match status" value="1"/>
</dbReference>
<dbReference type="Proteomes" id="UP001500301">
    <property type="component" value="Unassembled WGS sequence"/>
</dbReference>
<name>A0ABP6UUF1_9ACTN</name>
<proteinExistence type="predicted"/>
<dbReference type="PANTHER" id="PTHR34698">
    <property type="entry name" value="5-OXOPROLINASE SUBUNIT B"/>
    <property type="match status" value="1"/>
</dbReference>
<dbReference type="EMBL" id="BAABBB010000004">
    <property type="protein sequence ID" value="GAA3522292.1"/>
    <property type="molecule type" value="Genomic_DNA"/>
</dbReference>
<gene>
    <name evidence="2" type="ORF">GCM10022263_07950</name>
</gene>
<protein>
    <submittedName>
        <fullName evidence="2">Allophanate hydrolase subunit 1</fullName>
    </submittedName>
</protein>
<dbReference type="SMART" id="SM00796">
    <property type="entry name" value="AHS1"/>
    <property type="match status" value="1"/>
</dbReference>
<sequence length="211" mass="22224">MRLLRYGDRGLLVEVADTAAVVAVAELVRSHPLAAELVADVVPGARTVLLVARPGVPVARLSDVAPDERAVAGAMAQPRRQVRGENPTRIPVRYDGPDLAAVAALTGLSERGVVAAHTGTPWRVAFGGFAPGFAYLVGGDPRLRVPRRDEPRTRVPSGSVGLAGEFSGVYPRPSPGGWQLIGHTDLPLWDLDRDPPALLGAGATVVFVEVR</sequence>
<accession>A0ABP6UUF1</accession>
<dbReference type="Pfam" id="PF02682">
    <property type="entry name" value="CT_C_D"/>
    <property type="match status" value="1"/>
</dbReference>